<feature type="domain" description="EF-hand" evidence="6">
    <location>
        <begin position="14"/>
        <end position="49"/>
    </location>
</feature>
<dbReference type="PANTHER" id="PTHR23048:SF0">
    <property type="entry name" value="CALMODULIN LIKE 3"/>
    <property type="match status" value="1"/>
</dbReference>
<evidence type="ECO:0000256" key="1">
    <source>
        <dbReference type="ARBA" id="ARBA00003291"/>
    </source>
</evidence>
<feature type="domain" description="EF-hand" evidence="6">
    <location>
        <begin position="50"/>
        <end position="85"/>
    </location>
</feature>
<evidence type="ECO:0000313" key="8">
    <source>
        <dbReference type="Proteomes" id="UP001457282"/>
    </source>
</evidence>
<comment type="function">
    <text evidence="1">Potential calcium sensor.</text>
</comment>
<keyword evidence="5" id="KW-0106">Calcium</keyword>
<dbReference type="SMART" id="SM00054">
    <property type="entry name" value="EFh"/>
    <property type="match status" value="4"/>
</dbReference>
<evidence type="ECO:0000256" key="2">
    <source>
        <dbReference type="ARBA" id="ARBA00009763"/>
    </source>
</evidence>
<comment type="caution">
    <text evidence="7">The sequence shown here is derived from an EMBL/GenBank/DDBJ whole genome shotgun (WGS) entry which is preliminary data.</text>
</comment>
<gene>
    <name evidence="7" type="ORF">M0R45_028149</name>
</gene>
<dbReference type="GO" id="GO:0016460">
    <property type="term" value="C:myosin II complex"/>
    <property type="evidence" value="ECO:0007669"/>
    <property type="project" value="TreeGrafter"/>
</dbReference>
<evidence type="ECO:0000256" key="3">
    <source>
        <dbReference type="ARBA" id="ARBA00022723"/>
    </source>
</evidence>
<dbReference type="Pfam" id="PF13499">
    <property type="entry name" value="EF-hand_7"/>
    <property type="match status" value="2"/>
</dbReference>
<feature type="domain" description="EF-hand" evidence="6">
    <location>
        <begin position="87"/>
        <end position="122"/>
    </location>
</feature>
<comment type="similarity">
    <text evidence="2">Belongs to the calmodulin family.</text>
</comment>
<dbReference type="AlphaFoldDB" id="A0AAW1W8F6"/>
<name>A0AAW1W8F6_RUBAR</name>
<dbReference type="FunFam" id="1.10.238.10:FF:000202">
    <property type="entry name" value="Calmodulin-like protein 8"/>
    <property type="match status" value="1"/>
</dbReference>
<evidence type="ECO:0000256" key="4">
    <source>
        <dbReference type="ARBA" id="ARBA00022737"/>
    </source>
</evidence>
<dbReference type="GO" id="GO:0005509">
    <property type="term" value="F:calcium ion binding"/>
    <property type="evidence" value="ECO:0007669"/>
    <property type="project" value="InterPro"/>
</dbReference>
<dbReference type="CDD" id="cd00051">
    <property type="entry name" value="EFh"/>
    <property type="match status" value="1"/>
</dbReference>
<dbReference type="PANTHER" id="PTHR23048">
    <property type="entry name" value="MYOSIN LIGHT CHAIN 1, 3"/>
    <property type="match status" value="1"/>
</dbReference>
<dbReference type="InterPro" id="IPR011992">
    <property type="entry name" value="EF-hand-dom_pair"/>
</dbReference>
<keyword evidence="8" id="KW-1185">Reference proteome</keyword>
<dbReference type="Gene3D" id="1.10.238.10">
    <property type="entry name" value="EF-hand"/>
    <property type="match status" value="3"/>
</dbReference>
<dbReference type="EMBL" id="JBEDUW010000006">
    <property type="protein sequence ID" value="KAK9919560.1"/>
    <property type="molecule type" value="Genomic_DNA"/>
</dbReference>
<dbReference type="InterPro" id="IPR018247">
    <property type="entry name" value="EF_Hand_1_Ca_BS"/>
</dbReference>
<accession>A0AAW1W8F6</accession>
<dbReference type="FunFam" id="1.10.238.10:FF:000327">
    <property type="entry name" value="Calmodulin-like protein 11"/>
    <property type="match status" value="1"/>
</dbReference>
<dbReference type="InterPro" id="IPR002048">
    <property type="entry name" value="EF_hand_dom"/>
</dbReference>
<evidence type="ECO:0000259" key="6">
    <source>
        <dbReference type="PROSITE" id="PS50222"/>
    </source>
</evidence>
<proteinExistence type="inferred from homology"/>
<protein>
    <recommendedName>
        <fullName evidence="6">EF-hand domain-containing protein</fullName>
    </recommendedName>
</protein>
<dbReference type="PROSITE" id="PS00018">
    <property type="entry name" value="EF_HAND_1"/>
    <property type="match status" value="4"/>
</dbReference>
<keyword evidence="4" id="KW-0677">Repeat</keyword>
<dbReference type="PROSITE" id="PS50222">
    <property type="entry name" value="EF_HAND_2"/>
    <property type="match status" value="4"/>
</dbReference>
<feature type="domain" description="EF-hand" evidence="6">
    <location>
        <begin position="123"/>
        <end position="155"/>
    </location>
</feature>
<keyword evidence="3" id="KW-0479">Metal-binding</keyword>
<sequence length="155" mass="17583">MKQGGNMGEVLSEEQIAEFQEAFCLFDMDGDGCITIEELATAIKSVDQNPTAEELQNMISEVDVDGNGTIEFGEFLNVMARKMKENDADEELKEAFKVFDKDQDGYISPNELRNVMINLGERLTDEEVEQMIREADLDGDGLVNYEEFVRMMLNF</sequence>
<evidence type="ECO:0000256" key="5">
    <source>
        <dbReference type="ARBA" id="ARBA00022837"/>
    </source>
</evidence>
<organism evidence="7 8">
    <name type="scientific">Rubus argutus</name>
    <name type="common">Southern blackberry</name>
    <dbReference type="NCBI Taxonomy" id="59490"/>
    <lineage>
        <taxon>Eukaryota</taxon>
        <taxon>Viridiplantae</taxon>
        <taxon>Streptophyta</taxon>
        <taxon>Embryophyta</taxon>
        <taxon>Tracheophyta</taxon>
        <taxon>Spermatophyta</taxon>
        <taxon>Magnoliopsida</taxon>
        <taxon>eudicotyledons</taxon>
        <taxon>Gunneridae</taxon>
        <taxon>Pentapetalae</taxon>
        <taxon>rosids</taxon>
        <taxon>fabids</taxon>
        <taxon>Rosales</taxon>
        <taxon>Rosaceae</taxon>
        <taxon>Rosoideae</taxon>
        <taxon>Rosoideae incertae sedis</taxon>
        <taxon>Rubus</taxon>
    </lineage>
</organism>
<evidence type="ECO:0000313" key="7">
    <source>
        <dbReference type="EMBL" id="KAK9919560.1"/>
    </source>
</evidence>
<dbReference type="InterPro" id="IPR050230">
    <property type="entry name" value="CALM/Myosin/TropC-like"/>
</dbReference>
<reference evidence="7 8" key="1">
    <citation type="journal article" date="2023" name="G3 (Bethesda)">
        <title>A chromosome-length genome assembly and annotation of blackberry (Rubus argutus, cv. 'Hillquist').</title>
        <authorList>
            <person name="Bruna T."/>
            <person name="Aryal R."/>
            <person name="Dudchenko O."/>
            <person name="Sargent D.J."/>
            <person name="Mead D."/>
            <person name="Buti M."/>
            <person name="Cavallini A."/>
            <person name="Hytonen T."/>
            <person name="Andres J."/>
            <person name="Pham M."/>
            <person name="Weisz D."/>
            <person name="Mascagni F."/>
            <person name="Usai G."/>
            <person name="Natali L."/>
            <person name="Bassil N."/>
            <person name="Fernandez G.E."/>
            <person name="Lomsadze A."/>
            <person name="Armour M."/>
            <person name="Olukolu B."/>
            <person name="Poorten T."/>
            <person name="Britton C."/>
            <person name="Davik J."/>
            <person name="Ashrafi H."/>
            <person name="Aiden E.L."/>
            <person name="Borodovsky M."/>
            <person name="Worthington M."/>
        </authorList>
    </citation>
    <scope>NUCLEOTIDE SEQUENCE [LARGE SCALE GENOMIC DNA]</scope>
    <source>
        <strain evidence="7">PI 553951</strain>
    </source>
</reference>
<dbReference type="Proteomes" id="UP001457282">
    <property type="component" value="Unassembled WGS sequence"/>
</dbReference>
<dbReference type="SUPFAM" id="SSF47473">
    <property type="entry name" value="EF-hand"/>
    <property type="match status" value="1"/>
</dbReference>